<dbReference type="PANTHER" id="PTHR27006">
    <property type="entry name" value="PROMASTIGOTE SURFACE ANTIGEN PROTEIN PSA"/>
    <property type="match status" value="1"/>
</dbReference>
<reference evidence="6" key="1">
    <citation type="journal article" date="2017" name="Nature">
        <title>The sunflower genome provides insights into oil metabolism, flowering and Asterid evolution.</title>
        <authorList>
            <person name="Badouin H."/>
            <person name="Gouzy J."/>
            <person name="Grassa C.J."/>
            <person name="Murat F."/>
            <person name="Staton S.E."/>
            <person name="Cottret L."/>
            <person name="Lelandais-Briere C."/>
            <person name="Owens G.L."/>
            <person name="Carrere S."/>
            <person name="Mayjonade B."/>
            <person name="Legrand L."/>
            <person name="Gill N."/>
            <person name="Kane N.C."/>
            <person name="Bowers J.E."/>
            <person name="Hubner S."/>
            <person name="Bellec A."/>
            <person name="Berard A."/>
            <person name="Berges H."/>
            <person name="Blanchet N."/>
            <person name="Boniface M.C."/>
            <person name="Brunel D."/>
            <person name="Catrice O."/>
            <person name="Chaidir N."/>
            <person name="Claudel C."/>
            <person name="Donnadieu C."/>
            <person name="Faraut T."/>
            <person name="Fievet G."/>
            <person name="Helmstetter N."/>
            <person name="King M."/>
            <person name="Knapp S.J."/>
            <person name="Lai Z."/>
            <person name="Le Paslier M.C."/>
            <person name="Lippi Y."/>
            <person name="Lorenzon L."/>
            <person name="Mandel J.R."/>
            <person name="Marage G."/>
            <person name="Marchand G."/>
            <person name="Marquand E."/>
            <person name="Bret-Mestries E."/>
            <person name="Morien E."/>
            <person name="Nambeesan S."/>
            <person name="Nguyen T."/>
            <person name="Pegot-Espagnet P."/>
            <person name="Pouilly N."/>
            <person name="Raftis F."/>
            <person name="Sallet E."/>
            <person name="Schiex T."/>
            <person name="Thomas J."/>
            <person name="Vandecasteele C."/>
            <person name="Vares D."/>
            <person name="Vear F."/>
            <person name="Vautrin S."/>
            <person name="Crespi M."/>
            <person name="Mangin B."/>
            <person name="Burke J.M."/>
            <person name="Salse J."/>
            <person name="Munos S."/>
            <person name="Vincourt P."/>
            <person name="Rieseberg L.H."/>
            <person name="Langlade N.B."/>
        </authorList>
    </citation>
    <scope>NUCLEOTIDE SEQUENCE [LARGE SCALE GENOMIC DNA]</scope>
    <source>
        <strain evidence="6">cv. SF193</strain>
    </source>
</reference>
<gene>
    <name evidence="5" type="ORF">HannXRQ_Chr13g0417731</name>
</gene>
<keyword evidence="5" id="KW-0430">Lectin</keyword>
<keyword evidence="2" id="KW-1133">Transmembrane helix</keyword>
<evidence type="ECO:0000259" key="4">
    <source>
        <dbReference type="PROSITE" id="PS50011"/>
    </source>
</evidence>
<evidence type="ECO:0000256" key="1">
    <source>
        <dbReference type="PROSITE-ProRule" id="PRU10141"/>
    </source>
</evidence>
<protein>
    <submittedName>
        <fullName evidence="5">Putative concanavalin A-like lectin/glucanase domain, Ephrin receptor type-A /type-B</fullName>
    </submittedName>
</protein>
<sequence>MLTNLRLGFIIITVSFRLYVLKNEKKEQIPQINTVEIVLDVPESLRYTFNSVKIATNNFSDDNILGKGGFGNVYKGMLENGQEIAVKRLKTVSTQCGNEFKNEAEPPPKLNHCNLVQLCGYTIEGIMRLLIYELLTHRSLDKYIFDSSKSSILNRERHHNIIIDVASGLHYLHEGSRERICNVSYFCNSFCFIVIRILHFNICNSGTLIIMKIAFYIILV</sequence>
<keyword evidence="6" id="KW-1185">Reference proteome</keyword>
<name>A0A251SW72_HELAN</name>
<dbReference type="GO" id="GO:0005524">
    <property type="term" value="F:ATP binding"/>
    <property type="evidence" value="ECO:0007669"/>
    <property type="project" value="UniProtKB-UniRule"/>
</dbReference>
<evidence type="ECO:0000256" key="3">
    <source>
        <dbReference type="SAM" id="SignalP"/>
    </source>
</evidence>
<dbReference type="InterPro" id="IPR017441">
    <property type="entry name" value="Protein_kinase_ATP_BS"/>
</dbReference>
<dbReference type="EMBL" id="CM007902">
    <property type="protein sequence ID" value="OTG02859.1"/>
    <property type="molecule type" value="Genomic_DNA"/>
</dbReference>
<dbReference type="InParanoid" id="A0A251SW72"/>
<dbReference type="FunFam" id="3.30.200.20:FF:000466">
    <property type="entry name" value="Putative LRR receptor-like serine/threonine-protein kinase"/>
    <property type="match status" value="1"/>
</dbReference>
<dbReference type="GO" id="GO:0030246">
    <property type="term" value="F:carbohydrate binding"/>
    <property type="evidence" value="ECO:0007669"/>
    <property type="project" value="UniProtKB-KW"/>
</dbReference>
<keyword evidence="3" id="KW-0732">Signal</keyword>
<feature type="domain" description="Protein kinase" evidence="4">
    <location>
        <begin position="59"/>
        <end position="220"/>
    </location>
</feature>
<dbReference type="AlphaFoldDB" id="A0A251SW72"/>
<accession>A0A251SW72</accession>
<dbReference type="SUPFAM" id="SSF56112">
    <property type="entry name" value="Protein kinase-like (PK-like)"/>
    <property type="match status" value="1"/>
</dbReference>
<feature type="signal peptide" evidence="3">
    <location>
        <begin position="1"/>
        <end position="17"/>
    </location>
</feature>
<dbReference type="PROSITE" id="PS00107">
    <property type="entry name" value="PROTEIN_KINASE_ATP"/>
    <property type="match status" value="1"/>
</dbReference>
<dbReference type="InterPro" id="IPR011009">
    <property type="entry name" value="Kinase-like_dom_sf"/>
</dbReference>
<feature type="chain" id="PRO_5012422586" evidence="3">
    <location>
        <begin position="18"/>
        <end position="220"/>
    </location>
</feature>
<dbReference type="GO" id="GO:0004672">
    <property type="term" value="F:protein kinase activity"/>
    <property type="evidence" value="ECO:0007669"/>
    <property type="project" value="InterPro"/>
</dbReference>
<keyword evidence="2" id="KW-0472">Membrane</keyword>
<keyword evidence="5" id="KW-0675">Receptor</keyword>
<dbReference type="InterPro" id="IPR000719">
    <property type="entry name" value="Prot_kinase_dom"/>
</dbReference>
<dbReference type="PANTHER" id="PTHR27006:SF616">
    <property type="entry name" value="CYSTEINE-RICH RECEPTOR-LIKE PROTEIN KINASE 10"/>
    <property type="match status" value="1"/>
</dbReference>
<feature type="binding site" evidence="1">
    <location>
        <position position="87"/>
    </location>
    <ligand>
        <name>ATP</name>
        <dbReference type="ChEBI" id="CHEBI:30616"/>
    </ligand>
</feature>
<dbReference type="Gene3D" id="1.10.510.10">
    <property type="entry name" value="Transferase(Phosphotransferase) domain 1"/>
    <property type="match status" value="1"/>
</dbReference>
<dbReference type="PROSITE" id="PS50011">
    <property type="entry name" value="PROTEIN_KINASE_DOM"/>
    <property type="match status" value="1"/>
</dbReference>
<evidence type="ECO:0000313" key="6">
    <source>
        <dbReference type="Proteomes" id="UP000215914"/>
    </source>
</evidence>
<dbReference type="InterPro" id="IPR001245">
    <property type="entry name" value="Ser-Thr/Tyr_kinase_cat_dom"/>
</dbReference>
<dbReference type="Proteomes" id="UP000215914">
    <property type="component" value="Chromosome 13"/>
</dbReference>
<evidence type="ECO:0000313" key="5">
    <source>
        <dbReference type="EMBL" id="OTG02859.1"/>
    </source>
</evidence>
<organism evidence="5 6">
    <name type="scientific">Helianthus annuus</name>
    <name type="common">Common sunflower</name>
    <dbReference type="NCBI Taxonomy" id="4232"/>
    <lineage>
        <taxon>Eukaryota</taxon>
        <taxon>Viridiplantae</taxon>
        <taxon>Streptophyta</taxon>
        <taxon>Embryophyta</taxon>
        <taxon>Tracheophyta</taxon>
        <taxon>Spermatophyta</taxon>
        <taxon>Magnoliopsida</taxon>
        <taxon>eudicotyledons</taxon>
        <taxon>Gunneridae</taxon>
        <taxon>Pentapetalae</taxon>
        <taxon>asterids</taxon>
        <taxon>campanulids</taxon>
        <taxon>Asterales</taxon>
        <taxon>Asteraceae</taxon>
        <taxon>Asteroideae</taxon>
        <taxon>Heliantheae alliance</taxon>
        <taxon>Heliantheae</taxon>
        <taxon>Helianthus</taxon>
    </lineage>
</organism>
<keyword evidence="2" id="KW-0812">Transmembrane</keyword>
<keyword evidence="1" id="KW-0067">ATP-binding</keyword>
<proteinExistence type="predicted"/>
<feature type="transmembrane region" description="Helical" evidence="2">
    <location>
        <begin position="197"/>
        <end position="219"/>
    </location>
</feature>
<dbReference type="Pfam" id="PF07714">
    <property type="entry name" value="PK_Tyr_Ser-Thr"/>
    <property type="match status" value="1"/>
</dbReference>
<evidence type="ECO:0000256" key="2">
    <source>
        <dbReference type="SAM" id="Phobius"/>
    </source>
</evidence>
<keyword evidence="1" id="KW-0547">Nucleotide-binding</keyword>